<evidence type="ECO:0000313" key="11">
    <source>
        <dbReference type="EMBL" id="AKA75861.1"/>
    </source>
</evidence>
<dbReference type="EMBL" id="CP033241">
    <property type="protein sequence ID" value="AZF83350.1"/>
    <property type="molecule type" value="Genomic_DNA"/>
</dbReference>
<evidence type="ECO:0000256" key="1">
    <source>
        <dbReference type="ARBA" id="ARBA00004141"/>
    </source>
</evidence>
<proteinExistence type="predicted"/>
<reference evidence="15" key="2">
    <citation type="submission" date="2016-04" db="EMBL/GenBank/DDBJ databases">
        <authorList>
            <person name="Evans L.H."/>
            <person name="Alamgir A."/>
            <person name="Owens N."/>
            <person name="Weber N.D."/>
            <person name="Virtaneva K."/>
            <person name="Barbian K."/>
            <person name="Babar A."/>
            <person name="Rosenke K."/>
        </authorList>
    </citation>
    <scope>NUCLEOTIDE SEQUENCE</scope>
    <source>
        <strain evidence="15">P1</strain>
    </source>
</reference>
<comment type="subcellular location">
    <subcellularLocation>
        <location evidence="1">Membrane</location>
        <topology evidence="1">Multi-pass membrane protein</topology>
    </subcellularLocation>
</comment>
<dbReference type="InterPro" id="IPR015005">
    <property type="entry name" value="DUF1854"/>
</dbReference>
<dbReference type="KEGG" id="ssoa:SULA_0791"/>
<dbReference type="EMBL" id="CP011056">
    <property type="protein sequence ID" value="AKA75861.1"/>
    <property type="molecule type" value="Genomic_DNA"/>
</dbReference>
<evidence type="ECO:0000256" key="5">
    <source>
        <dbReference type="ARBA" id="ARBA00022989"/>
    </source>
</evidence>
<dbReference type="Proteomes" id="UP000269431">
    <property type="component" value="Chromosome"/>
</dbReference>
<dbReference type="KEGG" id="ssof:SULC_0791"/>
<reference evidence="16 17" key="1">
    <citation type="journal article" date="2015" name="Genome Announc.">
        <title>Complete Genome Sequence of Sulfolobus solfataricus Strain 98/2 and Evolved Derivatives.</title>
        <authorList>
            <person name="McCarthy S."/>
            <person name="Gradnigo J."/>
            <person name="Johnson T."/>
            <person name="Payne S."/>
            <person name="Lipzen A."/>
            <person name="Martin J."/>
            <person name="Schackwitz W."/>
            <person name="Moriyama E."/>
            <person name="Blum P."/>
        </authorList>
    </citation>
    <scope>NUCLEOTIDE SEQUENCE [LARGE SCALE GENOMIC DNA]</scope>
    <source>
        <strain evidence="16">98/2 SULC</strain>
        <strain evidence="10">SARC-B</strain>
        <strain evidence="11">SARC-C</strain>
        <strain evidence="12 18">SULA</strain>
        <strain evidence="17">SULB</strain>
    </source>
</reference>
<keyword evidence="3" id="KW-0547">Nucleotide-binding</keyword>
<reference evidence="14 21" key="6">
    <citation type="journal article" date="2020" name="Nat. Commun.">
        <title>The structures of two archaeal type IV pili illuminate evolutionary relationships.</title>
        <authorList>
            <person name="Wang F."/>
            <person name="Baquero D.P."/>
            <person name="Su Z."/>
            <person name="Beltran L.C."/>
            <person name="Prangishvili D."/>
            <person name="Krupovic M."/>
            <person name="Egelman E.H."/>
        </authorList>
    </citation>
    <scope>NUCLEOTIDE SEQUENCE [LARGE SCALE GENOMIC DNA]</scope>
    <source>
        <strain evidence="14 21">POZ149</strain>
    </source>
</reference>
<keyword evidence="5 7" id="KW-1133">Transmembrane helix</keyword>
<dbReference type="PROSITE" id="PS50893">
    <property type="entry name" value="ABC_TRANSPORTER_2"/>
    <property type="match status" value="1"/>
</dbReference>
<dbReference type="EMBL" id="LT549890">
    <property type="protein sequence ID" value="SAI86661.1"/>
    <property type="molecule type" value="Genomic_DNA"/>
</dbReference>
<evidence type="ECO:0000313" key="13">
    <source>
        <dbReference type="EMBL" id="AZF83350.1"/>
    </source>
</evidence>
<dbReference type="GeneID" id="1453033"/>
<dbReference type="Gene3D" id="1.20.1560.10">
    <property type="entry name" value="ABC transporter type 1, transmembrane domain"/>
    <property type="match status" value="1"/>
</dbReference>
<evidence type="ECO:0000259" key="8">
    <source>
        <dbReference type="PROSITE" id="PS50893"/>
    </source>
</evidence>
<dbReference type="GO" id="GO:0016887">
    <property type="term" value="F:ATP hydrolysis activity"/>
    <property type="evidence" value="ECO:0007669"/>
    <property type="project" value="InterPro"/>
</dbReference>
<dbReference type="PANTHER" id="PTHR24221">
    <property type="entry name" value="ATP-BINDING CASSETTE SUB-FAMILY B"/>
    <property type="match status" value="1"/>
</dbReference>
<dbReference type="Pfam" id="PF08909">
    <property type="entry name" value="DUF1854"/>
    <property type="match status" value="1"/>
</dbReference>
<dbReference type="OrthoDB" id="121502at2157"/>
<protein>
    <submittedName>
        <fullName evidence="15">ABC transporter ATP-binding protein</fullName>
    </submittedName>
    <submittedName>
        <fullName evidence="11">DUF1854 domain-containing protein</fullName>
    </submittedName>
</protein>
<feature type="domain" description="ABC transporter" evidence="8">
    <location>
        <begin position="452"/>
        <end position="686"/>
    </location>
</feature>
<dbReference type="InterPro" id="IPR011527">
    <property type="entry name" value="ABC1_TM_dom"/>
</dbReference>
<dbReference type="SUPFAM" id="SSF90123">
    <property type="entry name" value="ABC transporter transmembrane region"/>
    <property type="match status" value="1"/>
</dbReference>
<dbReference type="GeneID" id="44128735"/>
<reference evidence="13 20" key="4">
    <citation type="journal article" date="2018" name="Proc. Natl. Acad. Sci. U.S.A.">
        <title>Nonmutational mechanism of inheritance in the Archaeon Sulfolobus solfataricus.</title>
        <authorList>
            <person name="Payne S."/>
            <person name="McCarthy S."/>
            <person name="Johnson T."/>
            <person name="North E."/>
            <person name="Blum P."/>
        </authorList>
    </citation>
    <scope>NUCLEOTIDE SEQUENCE [LARGE SCALE GENOMIC DNA]</scope>
    <source>
        <strain evidence="13 20">SUL120</strain>
    </source>
</reference>
<dbReference type="Proteomes" id="UP000594632">
    <property type="component" value="Chromosome"/>
</dbReference>
<dbReference type="InterPro" id="IPR027417">
    <property type="entry name" value="P-loop_NTPase"/>
</dbReference>
<dbReference type="InterPro" id="IPR036640">
    <property type="entry name" value="ABC1_TM_sf"/>
</dbReference>
<keyword evidence="2 7" id="KW-0812">Transmembrane</keyword>
<feature type="domain" description="ABC transmembrane type-1" evidence="9">
    <location>
        <begin position="135"/>
        <end position="419"/>
    </location>
</feature>
<dbReference type="PROSITE" id="PS00211">
    <property type="entry name" value="ABC_TRANSPORTER_1"/>
    <property type="match status" value="1"/>
</dbReference>
<dbReference type="RefSeq" id="WP_009992666.1">
    <property type="nucleotide sequence ID" value="NZ_CP011055.2"/>
</dbReference>
<evidence type="ECO:0000313" key="16">
    <source>
        <dbReference type="Proteomes" id="UP000033057"/>
    </source>
</evidence>
<evidence type="ECO:0000256" key="2">
    <source>
        <dbReference type="ARBA" id="ARBA00022692"/>
    </source>
</evidence>
<evidence type="ECO:0000313" key="10">
    <source>
        <dbReference type="EMBL" id="AKA73163.1"/>
    </source>
</evidence>
<evidence type="ECO:0000313" key="19">
    <source>
        <dbReference type="Proteomes" id="UP000076770"/>
    </source>
</evidence>
<evidence type="ECO:0000313" key="12">
    <source>
        <dbReference type="EMBL" id="AKA78553.1"/>
    </source>
</evidence>
<dbReference type="InterPro" id="IPR039421">
    <property type="entry name" value="Type_1_exporter"/>
</dbReference>
<evidence type="ECO:0000313" key="15">
    <source>
        <dbReference type="EMBL" id="SAI86661.1"/>
    </source>
</evidence>
<dbReference type="KEGG" id="ssol:SULB_0793"/>
<feature type="transmembrane region" description="Helical" evidence="7">
    <location>
        <begin position="276"/>
        <end position="294"/>
    </location>
</feature>
<dbReference type="SMART" id="SM00382">
    <property type="entry name" value="AAA"/>
    <property type="match status" value="1"/>
</dbReference>
<dbReference type="CDD" id="cd18563">
    <property type="entry name" value="ABC_6TM_exporter_like"/>
    <property type="match status" value="1"/>
</dbReference>
<dbReference type="PROSITE" id="PS50929">
    <property type="entry name" value="ABC_TM1F"/>
    <property type="match status" value="1"/>
</dbReference>
<reference evidence="11" key="5">
    <citation type="submission" date="2018-10" db="EMBL/GenBank/DDBJ databases">
        <authorList>
            <person name="McCarthy S."/>
            <person name="Gradnigo J."/>
            <person name="Johnson T."/>
            <person name="Payne S."/>
            <person name="Lipzen A."/>
            <person name="Schackwitz W."/>
            <person name="Martin J."/>
            <person name="Moriyama E."/>
            <person name="Blum P."/>
        </authorList>
    </citation>
    <scope>NUCLEOTIDE SEQUENCE</scope>
    <source>
        <strain evidence="10">SARC-B</strain>
        <strain evidence="11">SARC-C</strain>
        <strain evidence="12">SULA</strain>
    </source>
</reference>
<evidence type="ECO:0000313" key="14">
    <source>
        <dbReference type="EMBL" id="QPG50149.1"/>
    </source>
</evidence>
<dbReference type="Pfam" id="PF00664">
    <property type="entry name" value="ABC_membrane"/>
    <property type="match status" value="1"/>
</dbReference>
<dbReference type="EMBL" id="CP011057">
    <property type="protein sequence ID" value="AKA78553.1"/>
    <property type="molecule type" value="Genomic_DNA"/>
</dbReference>
<evidence type="ECO:0000313" key="17">
    <source>
        <dbReference type="Proteomes" id="UP000033085"/>
    </source>
</evidence>
<dbReference type="InterPro" id="IPR017871">
    <property type="entry name" value="ABC_transporter-like_CS"/>
</dbReference>
<evidence type="ECO:0000256" key="3">
    <source>
        <dbReference type="ARBA" id="ARBA00022741"/>
    </source>
</evidence>
<feature type="transmembrane region" description="Helical" evidence="7">
    <location>
        <begin position="170"/>
        <end position="190"/>
    </location>
</feature>
<evidence type="ECO:0000259" key="9">
    <source>
        <dbReference type="PROSITE" id="PS50929"/>
    </source>
</evidence>
<evidence type="ECO:0000313" key="21">
    <source>
        <dbReference type="Proteomes" id="UP000594632"/>
    </source>
</evidence>
<dbReference type="AlphaFoldDB" id="A0A0E3GUN1"/>
<gene>
    <name evidence="14" type="ORF">HFC64_10305</name>
    <name evidence="15" type="ORF">SSOP1_3107</name>
    <name evidence="12" type="ORF">SULA_0791</name>
    <name evidence="10" type="ORF">SULB_0793</name>
    <name evidence="11" type="ORF">SULC_0791</name>
    <name evidence="13" type="ORF">SULZ_04105</name>
</gene>
<evidence type="ECO:0000256" key="6">
    <source>
        <dbReference type="ARBA" id="ARBA00023136"/>
    </source>
</evidence>
<name>A0A0E3GUN1_SACSO</name>
<dbReference type="InterPro" id="IPR003593">
    <property type="entry name" value="AAA+_ATPase"/>
</dbReference>
<evidence type="ECO:0000313" key="20">
    <source>
        <dbReference type="Proteomes" id="UP000269431"/>
    </source>
</evidence>
<dbReference type="GO" id="GO:0140359">
    <property type="term" value="F:ABC-type transporter activity"/>
    <property type="evidence" value="ECO:0007669"/>
    <property type="project" value="InterPro"/>
</dbReference>
<dbReference type="Proteomes" id="UP000033085">
    <property type="component" value="Chromosome"/>
</dbReference>
<dbReference type="CDD" id="cd03253">
    <property type="entry name" value="ABCC_ATM1_transporter"/>
    <property type="match status" value="1"/>
</dbReference>
<evidence type="ECO:0000256" key="4">
    <source>
        <dbReference type="ARBA" id="ARBA00022840"/>
    </source>
</evidence>
<keyword evidence="4 15" id="KW-0067">ATP-binding</keyword>
<dbReference type="Proteomes" id="UP000076770">
    <property type="component" value="Chromosome i"/>
</dbReference>
<dbReference type="InterPro" id="IPR003439">
    <property type="entry name" value="ABC_transporter-like_ATP-bd"/>
</dbReference>
<feature type="transmembrane region" description="Helical" evidence="7">
    <location>
        <begin position="359"/>
        <end position="377"/>
    </location>
</feature>
<organism evidence="11 16">
    <name type="scientific">Saccharolobus solfataricus</name>
    <name type="common">Sulfolobus solfataricus</name>
    <dbReference type="NCBI Taxonomy" id="2287"/>
    <lineage>
        <taxon>Archaea</taxon>
        <taxon>Thermoproteota</taxon>
        <taxon>Thermoprotei</taxon>
        <taxon>Sulfolobales</taxon>
        <taxon>Sulfolobaceae</taxon>
        <taxon>Saccharolobus</taxon>
    </lineage>
</organism>
<dbReference type="SUPFAM" id="SSF52540">
    <property type="entry name" value="P-loop containing nucleoside triphosphate hydrolases"/>
    <property type="match status" value="1"/>
</dbReference>
<dbReference type="Proteomes" id="UP000033057">
    <property type="component" value="Chromosome"/>
</dbReference>
<feature type="transmembrane region" description="Helical" evidence="7">
    <location>
        <begin position="246"/>
        <end position="270"/>
    </location>
</feature>
<evidence type="ECO:0000256" key="7">
    <source>
        <dbReference type="SAM" id="Phobius"/>
    </source>
</evidence>
<dbReference type="GO" id="GO:0005524">
    <property type="term" value="F:ATP binding"/>
    <property type="evidence" value="ECO:0007669"/>
    <property type="project" value="UniProtKB-KW"/>
</dbReference>
<dbReference type="Proteomes" id="UP000033106">
    <property type="component" value="Chromosome"/>
</dbReference>
<dbReference type="FunFam" id="1.20.1560.10:FF:000327">
    <property type="entry name" value="ABC transporter, ATP binding protein"/>
    <property type="match status" value="1"/>
</dbReference>
<sequence length="863" mass="98506">MKKASIVTSKFKAEVKTDLDKDLNLKEELVQIDGNKILVFDGDKEIFRIENVIKLSLETGISVDKLIGYTSDGKEIEIAYFTKRKEELFKKVIDAFNKGEQIEVKDEEREETTKVGVSTLRWLWTIASRYRKTMIVGATLSLITTGLNLVPPYLLKILIDSVLLSPSHPSTLFINIIIYLIVSYSALALLSSIQNRILNNLGSRIINDLREILYKHAINHDYSFIERISPSRILSRLTTDAGNTNWLLVWGLPTLVTNLFTIIGIGVILFTLNPTLAAFILIPVPAIIYLIISYRRKSHRLYHRNWRRSADITSRINDTIPNFLVVRSFSKEEYESKRLREMLNKLYESSVAINKMNSVYWPLMGFIVNLSTVLIWWVGGHEVISGIIEIGVITAFIAYVSQFYGPINNLSNVLPFIQQSLTSAERIREVLEAKPQITNPENPKRPNMPAEIRFEHVYFGYDPHFPVIKDINIGIKPGEKVAIVGKSGSGKSTIAKLLLRFYDVNEGRILIDGIDIREIDLNYLRRKVAYVPQDVVLFDTTVGYNVAYGTDNVSEIDIIRACKIAKIHDEIVKLPFAYDTILGERGTYLSGGQRQRLSIARAIIKNPDVLIFDEATSNLDVTSEREVYETMIDVSKGKTVIMITHNVHEVMNSDKVIVLSNGKVVEEGKPIELLNKKGEFYKMFKEQINEENIFSRMKRNSEEEKIITNLIDTSNVKINQSIRRSTVDVIYKGKVYKALVPKMLFPITKPTFIGLYDESGKEIFLIEDYTKLEENSRKVLENALAYNNLIFLVKKINGINIKGDQLEWDVETNRGLIKVYTIGRRNVVVLESKVVLIDKNDNLYEIDLDKIDKKSFKLLVETV</sequence>
<dbReference type="FunFam" id="3.40.50.300:FF:004099">
    <property type="entry name" value="ABC transporter, ATP binding protein"/>
    <property type="match status" value="1"/>
</dbReference>
<accession>A0A0E3GUN1</accession>
<evidence type="ECO:0000313" key="18">
    <source>
        <dbReference type="Proteomes" id="UP000033106"/>
    </source>
</evidence>
<reference evidence="19" key="3">
    <citation type="submission" date="2016-04" db="EMBL/GenBank/DDBJ databases">
        <authorList>
            <person name="Shah S.A."/>
            <person name="Garrett R.A."/>
        </authorList>
    </citation>
    <scope>NUCLEOTIDE SEQUENCE [LARGE SCALE GENOMIC DNA]</scope>
    <source>
        <strain evidence="19">ATCC 35091 / DSM 1616 / JCM 8930 / NBRC 15331 / P1</strain>
    </source>
</reference>
<dbReference type="EMBL" id="CP050869">
    <property type="protein sequence ID" value="QPG50149.1"/>
    <property type="molecule type" value="Genomic_DNA"/>
</dbReference>
<dbReference type="Pfam" id="PF00005">
    <property type="entry name" value="ABC_tran"/>
    <property type="match status" value="1"/>
</dbReference>
<dbReference type="PANTHER" id="PTHR24221:SF654">
    <property type="entry name" value="ATP-BINDING CASSETTE SUB-FAMILY B MEMBER 6"/>
    <property type="match status" value="1"/>
</dbReference>
<dbReference type="EMBL" id="CP011055">
    <property type="protein sequence ID" value="AKA73163.1"/>
    <property type="molecule type" value="Genomic_DNA"/>
</dbReference>
<keyword evidence="6 7" id="KW-0472">Membrane</keyword>
<dbReference type="PATRIC" id="fig|2287.6.peg.832"/>
<dbReference type="GO" id="GO:0016020">
    <property type="term" value="C:membrane"/>
    <property type="evidence" value="ECO:0007669"/>
    <property type="project" value="UniProtKB-SubCell"/>
</dbReference>
<dbReference type="Gene3D" id="3.40.50.300">
    <property type="entry name" value="P-loop containing nucleotide triphosphate hydrolases"/>
    <property type="match status" value="1"/>
</dbReference>
<feature type="transmembrane region" description="Helical" evidence="7">
    <location>
        <begin position="133"/>
        <end position="150"/>
    </location>
</feature>